<evidence type="ECO:0000313" key="2">
    <source>
        <dbReference type="EMBL" id="KXO90541.1"/>
    </source>
</evidence>
<dbReference type="AlphaFoldDB" id="A0A138AKA7"/>
<gene>
    <name evidence="3" type="ORF">AXK60_05840</name>
    <name evidence="2" type="ORF">AXK61_07975</name>
</gene>
<organism evidence="3 4">
    <name type="scientific">Tsukamurella pseudospumae</name>
    <dbReference type="NCBI Taxonomy" id="239498"/>
    <lineage>
        <taxon>Bacteria</taxon>
        <taxon>Bacillati</taxon>
        <taxon>Actinomycetota</taxon>
        <taxon>Actinomycetes</taxon>
        <taxon>Mycobacteriales</taxon>
        <taxon>Tsukamurellaceae</taxon>
        <taxon>Tsukamurella</taxon>
    </lineage>
</organism>
<accession>A0A138AKA7</accession>
<evidence type="ECO:0000313" key="3">
    <source>
        <dbReference type="EMBL" id="KXP10802.1"/>
    </source>
</evidence>
<name>A0A138AKA7_9ACTN</name>
<sequence>MGMLVLAAGCAPDGGGHAPSSSAGPGPPTAVGPALDEYTVPAIGDGAPAVDVAFRAVDGAGTVSLRVRGAPESVSVGSRLPIDGARPARAVYRSLLGDADHDLLVPVGWGGSSGAIEYRVYRAGGGRLIDRGQISTREFRVVDGYLRTSGAGGAGAMHYVFYVVPAGAAPLRALAGTVVGRDGTGRTTCALEADRTDLAALRTSREAALAYFCGSGRSG</sequence>
<protein>
    <submittedName>
        <fullName evidence="3">Uncharacterized protein</fullName>
    </submittedName>
</protein>
<evidence type="ECO:0000313" key="4">
    <source>
        <dbReference type="Proteomes" id="UP000070258"/>
    </source>
</evidence>
<dbReference type="EMBL" id="LSRE01000048">
    <property type="protein sequence ID" value="KXO90541.1"/>
    <property type="molecule type" value="Genomic_DNA"/>
</dbReference>
<proteinExistence type="predicted"/>
<reference evidence="2 5" key="2">
    <citation type="submission" date="2016-02" db="EMBL/GenBank/DDBJ databases">
        <authorList>
            <person name="Teng J.L."/>
            <person name="Tang Y."/>
            <person name="Huang Y."/>
            <person name="Guo F."/>
            <person name="Wei W."/>
            <person name="Chen J.H."/>
            <person name="Wong S.Y."/>
            <person name="Lau S.K."/>
            <person name="Woo P.C."/>
        </authorList>
    </citation>
    <scope>NUCLEOTIDE SEQUENCE [LARGE SCALE GENOMIC DNA]</scope>
    <source>
        <strain evidence="2 5">JCM 13375</strain>
    </source>
</reference>
<reference evidence="3" key="3">
    <citation type="submission" date="2016-02" db="EMBL/GenBank/DDBJ databases">
        <authorList>
            <person name="Teng J.L."/>
            <person name="Yang Y."/>
            <person name="Huang Y."/>
            <person name="Guo F."/>
            <person name="Wei W."/>
            <person name="Chen J.H."/>
            <person name="Wong S.Y."/>
            <person name="Lau S.K."/>
            <person name="Woo P.C."/>
        </authorList>
    </citation>
    <scope>NUCLEOTIDE SEQUENCE</scope>
    <source>
        <strain evidence="3">JCM 15929</strain>
    </source>
</reference>
<dbReference type="Proteomes" id="UP000070409">
    <property type="component" value="Unassembled WGS sequence"/>
</dbReference>
<dbReference type="EMBL" id="LSRF01000023">
    <property type="protein sequence ID" value="KXP10802.1"/>
    <property type="molecule type" value="Genomic_DNA"/>
</dbReference>
<reference evidence="4" key="1">
    <citation type="submission" date="2016-02" db="EMBL/GenBank/DDBJ databases">
        <authorList>
            <person name="Wen L."/>
            <person name="He K."/>
            <person name="Yang H."/>
        </authorList>
    </citation>
    <scope>NUCLEOTIDE SEQUENCE [LARGE SCALE GENOMIC DNA]</scope>
    <source>
        <strain evidence="4">JCM 15929</strain>
    </source>
</reference>
<evidence type="ECO:0000256" key="1">
    <source>
        <dbReference type="SAM" id="MobiDB-lite"/>
    </source>
</evidence>
<evidence type="ECO:0000313" key="5">
    <source>
        <dbReference type="Proteomes" id="UP000070409"/>
    </source>
</evidence>
<feature type="region of interest" description="Disordered" evidence="1">
    <location>
        <begin position="14"/>
        <end position="33"/>
    </location>
</feature>
<dbReference type="Proteomes" id="UP000070258">
    <property type="component" value="Unassembled WGS sequence"/>
</dbReference>
<comment type="caution">
    <text evidence="3">The sequence shown here is derived from an EMBL/GenBank/DDBJ whole genome shotgun (WGS) entry which is preliminary data.</text>
</comment>
<keyword evidence="5" id="KW-1185">Reference proteome</keyword>